<protein>
    <submittedName>
        <fullName evidence="2">Uncharacterized protein</fullName>
    </submittedName>
</protein>
<reference evidence="2 3" key="1">
    <citation type="submission" date="2020-07" db="EMBL/GenBank/DDBJ databases">
        <title>Sequencing the genomes of 1000 actinobacteria strains.</title>
        <authorList>
            <person name="Klenk H.-P."/>
        </authorList>
    </citation>
    <scope>NUCLEOTIDE SEQUENCE [LARGE SCALE GENOMIC DNA]</scope>
    <source>
        <strain evidence="2 3">DSM 18448</strain>
    </source>
</reference>
<name>A0A852ZH32_9ACTN</name>
<gene>
    <name evidence="2" type="ORF">F4554_005099</name>
</gene>
<dbReference type="EMBL" id="JACBZH010000001">
    <property type="protein sequence ID" value="NYH92461.1"/>
    <property type="molecule type" value="Genomic_DNA"/>
</dbReference>
<organism evidence="2 3">
    <name type="scientific">Actinopolymorpha rutila</name>
    <dbReference type="NCBI Taxonomy" id="446787"/>
    <lineage>
        <taxon>Bacteria</taxon>
        <taxon>Bacillati</taxon>
        <taxon>Actinomycetota</taxon>
        <taxon>Actinomycetes</taxon>
        <taxon>Propionibacteriales</taxon>
        <taxon>Actinopolymorphaceae</taxon>
        <taxon>Actinopolymorpha</taxon>
    </lineage>
</organism>
<proteinExistence type="predicted"/>
<evidence type="ECO:0000256" key="1">
    <source>
        <dbReference type="SAM" id="MobiDB-lite"/>
    </source>
</evidence>
<feature type="compositionally biased region" description="Low complexity" evidence="1">
    <location>
        <begin position="226"/>
        <end position="239"/>
    </location>
</feature>
<dbReference type="RefSeq" id="WP_179789888.1">
    <property type="nucleotide sequence ID" value="NZ_BAAARR010000005.1"/>
</dbReference>
<dbReference type="AlphaFoldDB" id="A0A852ZH32"/>
<comment type="caution">
    <text evidence="2">The sequence shown here is derived from an EMBL/GenBank/DDBJ whole genome shotgun (WGS) entry which is preliminary data.</text>
</comment>
<evidence type="ECO:0000313" key="3">
    <source>
        <dbReference type="Proteomes" id="UP000579605"/>
    </source>
</evidence>
<evidence type="ECO:0000313" key="2">
    <source>
        <dbReference type="EMBL" id="NYH92461.1"/>
    </source>
</evidence>
<sequence>MTRRRIAFEQVRTDVVAAVLIVVDGVTRRPVRSRLGVLLWDPVRGAARPGRLIRNLSGHVVLVNESPDQDLTFRIDPADAGYRGPLFVTFNPARDGVSRVVALEPRPDRAFDDGTTLVRGSVVRSAGGGTPTHPLPVAGLTVTARPRTGSAGHQFPATTDERGVFALAVGLKLAATAEGPAPVPTLLRLEKPGLPVREFTLALDEGRTHILAEPVDLDRDDPPRFTPSGTTGSRRSTRS</sequence>
<dbReference type="Proteomes" id="UP000579605">
    <property type="component" value="Unassembled WGS sequence"/>
</dbReference>
<accession>A0A852ZH32</accession>
<keyword evidence="3" id="KW-1185">Reference proteome</keyword>
<feature type="compositionally biased region" description="Basic and acidic residues" evidence="1">
    <location>
        <begin position="214"/>
        <end position="223"/>
    </location>
</feature>
<feature type="region of interest" description="Disordered" evidence="1">
    <location>
        <begin position="214"/>
        <end position="239"/>
    </location>
</feature>